<feature type="region of interest" description="Disordered" evidence="1">
    <location>
        <begin position="16"/>
        <end position="38"/>
    </location>
</feature>
<organism evidence="2">
    <name type="scientific">bioreactor metagenome</name>
    <dbReference type="NCBI Taxonomy" id="1076179"/>
    <lineage>
        <taxon>unclassified sequences</taxon>
        <taxon>metagenomes</taxon>
        <taxon>ecological metagenomes</taxon>
    </lineage>
</organism>
<evidence type="ECO:0000256" key="1">
    <source>
        <dbReference type="SAM" id="MobiDB-lite"/>
    </source>
</evidence>
<gene>
    <name evidence="2" type="ORF">SDC9_180393</name>
</gene>
<evidence type="ECO:0000313" key="2">
    <source>
        <dbReference type="EMBL" id="MPN32910.1"/>
    </source>
</evidence>
<accession>A0A645H2K3</accession>
<dbReference type="AlphaFoldDB" id="A0A645H2K3"/>
<sequence>MYRGVIFSKVEQGTLAHKPDGWRQGGHAQGGNDKADEGKRDSLYLLSESCNCTARLSEVLRTQGIGGTADC</sequence>
<comment type="caution">
    <text evidence="2">The sequence shown here is derived from an EMBL/GenBank/DDBJ whole genome shotgun (WGS) entry which is preliminary data.</text>
</comment>
<dbReference type="EMBL" id="VSSQ01085175">
    <property type="protein sequence ID" value="MPN32910.1"/>
    <property type="molecule type" value="Genomic_DNA"/>
</dbReference>
<protein>
    <submittedName>
        <fullName evidence="2">Uncharacterized protein</fullName>
    </submittedName>
</protein>
<name>A0A645H2K3_9ZZZZ</name>
<proteinExistence type="predicted"/>
<reference evidence="2" key="1">
    <citation type="submission" date="2019-08" db="EMBL/GenBank/DDBJ databases">
        <authorList>
            <person name="Kucharzyk K."/>
            <person name="Murdoch R.W."/>
            <person name="Higgins S."/>
            <person name="Loffler F."/>
        </authorList>
    </citation>
    <scope>NUCLEOTIDE SEQUENCE</scope>
</reference>